<evidence type="ECO:0000256" key="2">
    <source>
        <dbReference type="ARBA" id="ARBA00022448"/>
    </source>
</evidence>
<feature type="transmembrane region" description="Helical" evidence="7">
    <location>
        <begin position="83"/>
        <end position="101"/>
    </location>
</feature>
<sequence>MTLPGWRDWAFSLKTFGAGMLALYLAFWIDLPKPYWALGTVYITSQVLAGATRSKALYRVLGTLLGAIVSVILVPNLADAPELLTVAIALWVALCLYVSLLDRTPRSYLMMLGGYTAALIGFPSVAEPGTMFDTAVARTEEITLGILCASLVNTVVLPQSVAPAIASRLDLWLRGARGWVIEVLGRNRTGEDSQAKRLRLAADAVAFDALATPLRYDMTGAERSVDAMATLRQHMLMFLPIASAIADRIEALQRAGGLPQAVRGLLDDMADWLGTGTTDPAQARRLKASASALEPELGEHPSWNDLVLASLLARLRDFIDLRQDTRLLQRHVADGTPVTETLAFRYTAAARTIRHRDHGMAFLSGFGVFLSIVLTCAIWIATGWPDGAGAPMMAAVGCSFFAAQDDPAPFIVSFANSAILGALGAGAYLFAILPLATTFEMLALALAPGLLLCGVFMTQPKTAPLAMGAAVNGSAMIALQGSYTGEFAAFTNSAIAVILGMWSAAVVTRLVRSVGAGWSARRLRAVNRRSLAEAAERRGAQNGLELAALMLDRVGLIAPRLAALPPDDAEWTADLLAEVRVGINVVELRRDRHRLSASARGAVEALLAALARRFRSGAADPAPGLPNPLLDTLDRALDALSVEARQAAGRAALMGLVGIRRGLFPDAPPYGAPVPATEPGLAA</sequence>
<dbReference type="Proteomes" id="UP000218288">
    <property type="component" value="Chromosome"/>
</dbReference>
<feature type="transmembrane region" description="Helical" evidence="7">
    <location>
        <begin position="489"/>
        <end position="511"/>
    </location>
</feature>
<feature type="transmembrane region" description="Helical" evidence="7">
    <location>
        <begin position="439"/>
        <end position="458"/>
    </location>
</feature>
<dbReference type="GO" id="GO:0022857">
    <property type="term" value="F:transmembrane transporter activity"/>
    <property type="evidence" value="ECO:0007669"/>
    <property type="project" value="InterPro"/>
</dbReference>
<dbReference type="Pfam" id="PF04632">
    <property type="entry name" value="FUSC"/>
    <property type="match status" value="1"/>
</dbReference>
<keyword evidence="3" id="KW-1003">Cell membrane</keyword>
<dbReference type="AlphaFoldDB" id="A0A160PCF3"/>
<keyword evidence="5 7" id="KW-1133">Transmembrane helix</keyword>
<dbReference type="InterPro" id="IPR006726">
    <property type="entry name" value="PHBA_efflux_AaeB/fusaric-R"/>
</dbReference>
<gene>
    <name evidence="8" type="ORF">MPPM_1370</name>
</gene>
<evidence type="ECO:0000313" key="8">
    <source>
        <dbReference type="EMBL" id="BAU89975.1"/>
    </source>
</evidence>
<feature type="transmembrane region" description="Helical" evidence="7">
    <location>
        <begin position="361"/>
        <end position="381"/>
    </location>
</feature>
<dbReference type="GO" id="GO:0005886">
    <property type="term" value="C:plasma membrane"/>
    <property type="evidence" value="ECO:0007669"/>
    <property type="project" value="UniProtKB-SubCell"/>
</dbReference>
<evidence type="ECO:0000256" key="4">
    <source>
        <dbReference type="ARBA" id="ARBA00022692"/>
    </source>
</evidence>
<dbReference type="PANTHER" id="PTHR30509:SF9">
    <property type="entry name" value="MULTIDRUG RESISTANCE PROTEIN MDTO"/>
    <property type="match status" value="1"/>
</dbReference>
<keyword evidence="6 7" id="KW-0472">Membrane</keyword>
<organism evidence="8 9">
    <name type="scientific">Methylorubrum populi</name>
    <dbReference type="NCBI Taxonomy" id="223967"/>
    <lineage>
        <taxon>Bacteria</taxon>
        <taxon>Pseudomonadati</taxon>
        <taxon>Pseudomonadota</taxon>
        <taxon>Alphaproteobacteria</taxon>
        <taxon>Hyphomicrobiales</taxon>
        <taxon>Methylobacteriaceae</taxon>
        <taxon>Methylorubrum</taxon>
    </lineage>
</organism>
<evidence type="ECO:0000256" key="6">
    <source>
        <dbReference type="ARBA" id="ARBA00023136"/>
    </source>
</evidence>
<evidence type="ECO:0000256" key="7">
    <source>
        <dbReference type="SAM" id="Phobius"/>
    </source>
</evidence>
<name>A0A160PCF3_9HYPH</name>
<dbReference type="EMBL" id="AP014809">
    <property type="protein sequence ID" value="BAU89975.1"/>
    <property type="molecule type" value="Genomic_DNA"/>
</dbReference>
<evidence type="ECO:0000256" key="5">
    <source>
        <dbReference type="ARBA" id="ARBA00022989"/>
    </source>
</evidence>
<evidence type="ECO:0000256" key="3">
    <source>
        <dbReference type="ARBA" id="ARBA00022475"/>
    </source>
</evidence>
<feature type="transmembrane region" description="Helical" evidence="7">
    <location>
        <begin position="410"/>
        <end position="433"/>
    </location>
</feature>
<accession>A0A160PCF3</accession>
<evidence type="ECO:0000256" key="1">
    <source>
        <dbReference type="ARBA" id="ARBA00004651"/>
    </source>
</evidence>
<keyword evidence="4 7" id="KW-0812">Transmembrane</keyword>
<feature type="transmembrane region" description="Helical" evidence="7">
    <location>
        <begin position="9"/>
        <end position="29"/>
    </location>
</feature>
<feature type="transmembrane region" description="Helical" evidence="7">
    <location>
        <begin position="58"/>
        <end position="77"/>
    </location>
</feature>
<keyword evidence="2" id="KW-0813">Transport</keyword>
<comment type="subcellular location">
    <subcellularLocation>
        <location evidence="1">Cell membrane</location>
        <topology evidence="1">Multi-pass membrane protein</topology>
    </subcellularLocation>
</comment>
<protein>
    <submittedName>
        <fullName evidence="8">Fusaric acid resistance protein conserved region</fullName>
    </submittedName>
</protein>
<evidence type="ECO:0000313" key="9">
    <source>
        <dbReference type="Proteomes" id="UP000218288"/>
    </source>
</evidence>
<dbReference type="OrthoDB" id="9807111at2"/>
<proteinExistence type="predicted"/>
<reference evidence="8 9" key="1">
    <citation type="journal article" date="2016" name="Genome Announc.">
        <title>Complete Genome Sequence of Methylobacterium populi P-1M, Isolated from Pink-Pigmented Household Biofilm.</title>
        <authorList>
            <person name="Morohoshi T."/>
            <person name="Ikeda T."/>
        </authorList>
    </citation>
    <scope>NUCLEOTIDE SEQUENCE [LARGE SCALE GENOMIC DNA]</scope>
    <source>
        <strain evidence="8 9">P-1M</strain>
    </source>
</reference>
<dbReference type="RefSeq" id="WP_096484383.1">
    <property type="nucleotide sequence ID" value="NZ_AP014809.1"/>
</dbReference>
<dbReference type="PANTHER" id="PTHR30509">
    <property type="entry name" value="P-HYDROXYBENZOIC ACID EFFLUX PUMP SUBUNIT-RELATED"/>
    <property type="match status" value="1"/>
</dbReference>